<feature type="compositionally biased region" description="Acidic residues" evidence="1">
    <location>
        <begin position="262"/>
        <end position="277"/>
    </location>
</feature>
<sequence>MKSGLSLGISLLLLASAMPVQGQLGAWDLGIEYHDDNEDIPFNVDKEGRSTIQFFVDNEEVLDIEVEFEYEIPFSGEADGPESETISAGTNKSFTLSVTGIDVWSFAANSKEEFTITANLVSRAGLPIGLPGESREATGELKIPTIYSMEIDLADPVGPINAGSDVILQVTVSNRGNVQDKIGEVEVTDNCPLLTTDNGLDVLMTRDIGAGQTTEADLVATASESHPRRNCKIEVTVSSNGAMNSGGSALASDETTVVVEPPLEDPDDTTEPDDPSDPVEVVSSSLPAPGIASLLCALAVSLFASNRRRS</sequence>
<name>A0A381SIY9_9ZZZZ</name>
<organism evidence="2">
    <name type="scientific">marine metagenome</name>
    <dbReference type="NCBI Taxonomy" id="408172"/>
    <lineage>
        <taxon>unclassified sequences</taxon>
        <taxon>metagenomes</taxon>
        <taxon>ecological metagenomes</taxon>
    </lineage>
</organism>
<evidence type="ECO:0000313" key="2">
    <source>
        <dbReference type="EMBL" id="SVA04030.1"/>
    </source>
</evidence>
<reference evidence="2" key="1">
    <citation type="submission" date="2018-05" db="EMBL/GenBank/DDBJ databases">
        <authorList>
            <person name="Lanie J.A."/>
            <person name="Ng W.-L."/>
            <person name="Kazmierczak K.M."/>
            <person name="Andrzejewski T.M."/>
            <person name="Davidsen T.M."/>
            <person name="Wayne K.J."/>
            <person name="Tettelin H."/>
            <person name="Glass J.I."/>
            <person name="Rusch D."/>
            <person name="Podicherti R."/>
            <person name="Tsui H.-C.T."/>
            <person name="Winkler M.E."/>
        </authorList>
    </citation>
    <scope>NUCLEOTIDE SEQUENCE</scope>
</reference>
<protein>
    <recommendedName>
        <fullName evidence="3">DUF11 domain-containing protein</fullName>
    </recommendedName>
</protein>
<evidence type="ECO:0008006" key="3">
    <source>
        <dbReference type="Google" id="ProtNLM"/>
    </source>
</evidence>
<feature type="region of interest" description="Disordered" evidence="1">
    <location>
        <begin position="260"/>
        <end position="284"/>
    </location>
</feature>
<gene>
    <name evidence="2" type="ORF">METZ01_LOCUS56884</name>
</gene>
<accession>A0A381SIY9</accession>
<dbReference type="EMBL" id="UINC01003180">
    <property type="protein sequence ID" value="SVA04030.1"/>
    <property type="molecule type" value="Genomic_DNA"/>
</dbReference>
<evidence type="ECO:0000256" key="1">
    <source>
        <dbReference type="SAM" id="MobiDB-lite"/>
    </source>
</evidence>
<proteinExistence type="predicted"/>
<dbReference type="AlphaFoldDB" id="A0A381SIY9"/>